<feature type="repeat" description="NHL" evidence="2">
    <location>
        <begin position="87"/>
        <end position="133"/>
    </location>
</feature>
<dbReference type="CDD" id="cd05819">
    <property type="entry name" value="NHL"/>
    <property type="match status" value="1"/>
</dbReference>
<dbReference type="InterPro" id="IPR050952">
    <property type="entry name" value="TRIM-NHL_E3_ligases"/>
</dbReference>
<keyword evidence="4" id="KW-1185">Reference proteome</keyword>
<dbReference type="Gene3D" id="2.120.10.30">
    <property type="entry name" value="TolB, C-terminal domain"/>
    <property type="match status" value="1"/>
</dbReference>
<evidence type="ECO:0000313" key="4">
    <source>
        <dbReference type="Proteomes" id="UP001642540"/>
    </source>
</evidence>
<dbReference type="SUPFAM" id="SSF101898">
    <property type="entry name" value="NHL repeat"/>
    <property type="match status" value="1"/>
</dbReference>
<dbReference type="Pfam" id="PF01436">
    <property type="entry name" value="NHL"/>
    <property type="match status" value="3"/>
</dbReference>
<gene>
    <name evidence="3" type="ORF">ODALV1_LOCUS20747</name>
</gene>
<organism evidence="3 4">
    <name type="scientific">Orchesella dallaii</name>
    <dbReference type="NCBI Taxonomy" id="48710"/>
    <lineage>
        <taxon>Eukaryota</taxon>
        <taxon>Metazoa</taxon>
        <taxon>Ecdysozoa</taxon>
        <taxon>Arthropoda</taxon>
        <taxon>Hexapoda</taxon>
        <taxon>Collembola</taxon>
        <taxon>Entomobryomorpha</taxon>
        <taxon>Entomobryoidea</taxon>
        <taxon>Orchesellidae</taxon>
        <taxon>Orchesellinae</taxon>
        <taxon>Orchesella</taxon>
    </lineage>
</organism>
<dbReference type="EMBL" id="CAXLJM020000068">
    <property type="protein sequence ID" value="CAL8124740.1"/>
    <property type="molecule type" value="Genomic_DNA"/>
</dbReference>
<proteinExistence type="predicted"/>
<evidence type="ECO:0000313" key="3">
    <source>
        <dbReference type="EMBL" id="CAL8124740.1"/>
    </source>
</evidence>
<accession>A0ABP1RAT8</accession>
<keyword evidence="1" id="KW-0677">Repeat</keyword>
<evidence type="ECO:0000256" key="2">
    <source>
        <dbReference type="PROSITE-ProRule" id="PRU00504"/>
    </source>
</evidence>
<feature type="repeat" description="NHL" evidence="2">
    <location>
        <begin position="38"/>
        <end position="82"/>
    </location>
</feature>
<evidence type="ECO:0000256" key="1">
    <source>
        <dbReference type="ARBA" id="ARBA00022737"/>
    </source>
</evidence>
<dbReference type="PANTHER" id="PTHR24104">
    <property type="entry name" value="E3 UBIQUITIN-PROTEIN LIGASE NHLRC1-RELATED"/>
    <property type="match status" value="1"/>
</dbReference>
<comment type="caution">
    <text evidence="3">The sequence shown here is derived from an EMBL/GenBank/DDBJ whole genome shotgun (WGS) entry which is preliminary data.</text>
</comment>
<name>A0ABP1RAT8_9HEXA</name>
<dbReference type="PROSITE" id="PS51125">
    <property type="entry name" value="NHL"/>
    <property type="match status" value="2"/>
</dbReference>
<sequence length="302" mass="33771">MFIRKTHGIAINSKTEQIYVADRLYDVVLVLGPDGSYHSQIGGPGSTPGKFFRPTALAFDAATDRLYVTDKDNHRVQVFHAPSGQFLFTFGSQGTRPGTFGFPWGIAILNKEGGSVVAVADSRNQRVQFFTKEGLYLDHFDDFPNDEEGRQQQQLWTTGRRNYPIKNQPRGLAFDPTGELLYITDFNHHCIFKLDLARRTLHKVSVSPAATTNTGRATTTTRNNSVLYRPSGIDVDSEGNIILCDQRNNLLRKFRKDGSEVEQFITGVSFKLPSDLSLFPGVVGYVAVMDDKGRLRVLNFTN</sequence>
<protein>
    <submittedName>
        <fullName evidence="3">Uncharacterized protein</fullName>
    </submittedName>
</protein>
<dbReference type="InterPro" id="IPR001258">
    <property type="entry name" value="NHL_repeat"/>
</dbReference>
<dbReference type="PANTHER" id="PTHR24104:SF25">
    <property type="entry name" value="PROTEIN LIN-41"/>
    <property type="match status" value="1"/>
</dbReference>
<dbReference type="InterPro" id="IPR011042">
    <property type="entry name" value="6-blade_b-propeller_TolB-like"/>
</dbReference>
<dbReference type="Proteomes" id="UP001642540">
    <property type="component" value="Unassembled WGS sequence"/>
</dbReference>
<reference evidence="3 4" key="1">
    <citation type="submission" date="2024-08" db="EMBL/GenBank/DDBJ databases">
        <authorList>
            <person name="Cucini C."/>
            <person name="Frati F."/>
        </authorList>
    </citation>
    <scope>NUCLEOTIDE SEQUENCE [LARGE SCALE GENOMIC DNA]</scope>
</reference>